<dbReference type="EMBL" id="CM056741">
    <property type="protein sequence ID" value="KAJ8687702.1"/>
    <property type="molecule type" value="Genomic_DNA"/>
</dbReference>
<comment type="caution">
    <text evidence="1">The sequence shown here is derived from an EMBL/GenBank/DDBJ whole genome shotgun (WGS) entry which is preliminary data.</text>
</comment>
<evidence type="ECO:0000313" key="2">
    <source>
        <dbReference type="Proteomes" id="UP001239111"/>
    </source>
</evidence>
<sequence length="233" mass="26456">MEATPRILVLLGKSSILECHFCPAITSSQKKKYVLGLSELLMCNPLLNVDEPKKKFYIGNRVITLPTGNFKVEDIEEYLQKKLSGTNVTLNLKANLGTLKYEIEGNERIDFTPQDSIGRLLGFKPEILEPNISHTSDQLAEISKTKCLSVECNITKCSDMKSEYQHTIYQFFPVVPPRCMIVEQPEFITYFPVAFKNIDYIQLRIVDQDGIPVDLRGGTVRVQLHLKPDSEET</sequence>
<proteinExistence type="predicted"/>
<accession>A0ACC2PZD0</accession>
<keyword evidence="2" id="KW-1185">Reference proteome</keyword>
<protein>
    <submittedName>
        <fullName evidence="1">Uncharacterized protein</fullName>
    </submittedName>
</protein>
<organism evidence="1 2">
    <name type="scientific">Eretmocerus hayati</name>
    <dbReference type="NCBI Taxonomy" id="131215"/>
    <lineage>
        <taxon>Eukaryota</taxon>
        <taxon>Metazoa</taxon>
        <taxon>Ecdysozoa</taxon>
        <taxon>Arthropoda</taxon>
        <taxon>Hexapoda</taxon>
        <taxon>Insecta</taxon>
        <taxon>Pterygota</taxon>
        <taxon>Neoptera</taxon>
        <taxon>Endopterygota</taxon>
        <taxon>Hymenoptera</taxon>
        <taxon>Apocrita</taxon>
        <taxon>Proctotrupomorpha</taxon>
        <taxon>Chalcidoidea</taxon>
        <taxon>Aphelinidae</taxon>
        <taxon>Aphelininae</taxon>
        <taxon>Eretmocerus</taxon>
    </lineage>
</organism>
<name>A0ACC2PZD0_9HYME</name>
<dbReference type="Proteomes" id="UP001239111">
    <property type="component" value="Chromosome 1"/>
</dbReference>
<reference evidence="1" key="1">
    <citation type="submission" date="2023-04" db="EMBL/GenBank/DDBJ databases">
        <title>A chromosome-level genome assembly of the parasitoid wasp Eretmocerus hayati.</title>
        <authorList>
            <person name="Zhong Y."/>
            <person name="Liu S."/>
            <person name="Liu Y."/>
        </authorList>
    </citation>
    <scope>NUCLEOTIDE SEQUENCE</scope>
    <source>
        <strain evidence="1">ZJU_SS_LIU_2023</strain>
    </source>
</reference>
<gene>
    <name evidence="1" type="ORF">QAD02_023496</name>
</gene>
<evidence type="ECO:0000313" key="1">
    <source>
        <dbReference type="EMBL" id="KAJ8687702.1"/>
    </source>
</evidence>